<dbReference type="AlphaFoldDB" id="A0A7J4IXG5"/>
<dbReference type="FunFam" id="3.20.20.150:FF:000017">
    <property type="entry name" value="Endonuclease IV related protein"/>
    <property type="match status" value="1"/>
</dbReference>
<gene>
    <name evidence="2" type="ORF">HA254_06335</name>
</gene>
<dbReference type="PANTHER" id="PTHR21445:SF0">
    <property type="entry name" value="APURINIC-APYRIMIDINIC ENDONUCLEASE"/>
    <property type="match status" value="1"/>
</dbReference>
<dbReference type="GO" id="GO:0003677">
    <property type="term" value="F:DNA binding"/>
    <property type="evidence" value="ECO:0007669"/>
    <property type="project" value="InterPro"/>
</dbReference>
<dbReference type="GO" id="GO:0006284">
    <property type="term" value="P:base-excision repair"/>
    <property type="evidence" value="ECO:0007669"/>
    <property type="project" value="TreeGrafter"/>
</dbReference>
<dbReference type="GO" id="GO:0008081">
    <property type="term" value="F:phosphoric diester hydrolase activity"/>
    <property type="evidence" value="ECO:0007669"/>
    <property type="project" value="TreeGrafter"/>
</dbReference>
<dbReference type="InterPro" id="IPR013022">
    <property type="entry name" value="Xyl_isomerase-like_TIM-brl"/>
</dbReference>
<dbReference type="CDD" id="cd00019">
    <property type="entry name" value="AP2Ec"/>
    <property type="match status" value="1"/>
</dbReference>
<dbReference type="InterPro" id="IPR036237">
    <property type="entry name" value="Xyl_isomerase-like_sf"/>
</dbReference>
<dbReference type="Gene3D" id="3.20.20.150">
    <property type="entry name" value="Divalent-metal-dependent TIM barrel enzymes"/>
    <property type="match status" value="1"/>
</dbReference>
<dbReference type="PANTHER" id="PTHR21445">
    <property type="entry name" value="ENDONUCLEASE IV ENDODEOXYRIBONUCLEASE IV"/>
    <property type="match status" value="1"/>
</dbReference>
<accession>A0A7J4IXG5</accession>
<comment type="caution">
    <text evidence="2">The sequence shown here is derived from an EMBL/GenBank/DDBJ whole genome shotgun (WGS) entry which is preliminary data.</text>
</comment>
<proteinExistence type="predicted"/>
<evidence type="ECO:0000313" key="2">
    <source>
        <dbReference type="EMBL" id="HIH10253.1"/>
    </source>
</evidence>
<dbReference type="SMART" id="SM00518">
    <property type="entry name" value="AP2Ec"/>
    <property type="match status" value="1"/>
</dbReference>
<dbReference type="Pfam" id="PF01261">
    <property type="entry name" value="AP_endonuc_2"/>
    <property type="match status" value="1"/>
</dbReference>
<feature type="domain" description="Xylose isomerase-like TIM barrel" evidence="1">
    <location>
        <begin position="27"/>
        <end position="266"/>
    </location>
</feature>
<protein>
    <submittedName>
        <fullName evidence="2">TIM barrel protein</fullName>
    </submittedName>
</protein>
<organism evidence="2 3">
    <name type="scientific">Candidatus Iainarchaeum sp</name>
    <dbReference type="NCBI Taxonomy" id="3101447"/>
    <lineage>
        <taxon>Archaea</taxon>
        <taxon>Candidatus Iainarchaeota</taxon>
        <taxon>Candidatus Iainarchaeia</taxon>
        <taxon>Candidatus Iainarchaeales</taxon>
        <taxon>Candidatus Iainarchaeaceae</taxon>
        <taxon>Candidatus Iainarchaeum</taxon>
    </lineage>
</organism>
<name>A0A7J4IXG5_9ARCH</name>
<dbReference type="Proteomes" id="UP000565078">
    <property type="component" value="Unassembled WGS sequence"/>
</dbReference>
<dbReference type="EMBL" id="DUGC01000099">
    <property type="protein sequence ID" value="HIH10253.1"/>
    <property type="molecule type" value="Genomic_DNA"/>
</dbReference>
<dbReference type="SUPFAM" id="SSF51658">
    <property type="entry name" value="Xylose isomerase-like"/>
    <property type="match status" value="1"/>
</dbReference>
<sequence>MIAPSKLLFATAGIPACTQPRDTENGIRAVKKLGLGAMELEFVQSVFITKEKAPLVKAAAEKEGVVLTCHAPYFVNLNAKEPQKRGASRARILLSAKMLDLCGGYSVCFHPGFYLGMEPSKVYGNMKAGVAKVLEEVKTLGLKVWIRPETTGKPNQFGTLEELVELSSEFDNVLPVVDFSHLHARSNGKYSTIGEFRHAMELIEKKLGKVAIDNMHVHLSGIAYGPRGEKNHLVLGESDMNYTAVLQALKEFNAKGVVVCESPNIEQDALLLQKTYEKI</sequence>
<dbReference type="InterPro" id="IPR001719">
    <property type="entry name" value="AP_endonuc_2"/>
</dbReference>
<dbReference type="GO" id="GO:0003906">
    <property type="term" value="F:DNA-(apurinic or apyrimidinic site) endonuclease activity"/>
    <property type="evidence" value="ECO:0007669"/>
    <property type="project" value="TreeGrafter"/>
</dbReference>
<dbReference type="GO" id="GO:0008270">
    <property type="term" value="F:zinc ion binding"/>
    <property type="evidence" value="ECO:0007669"/>
    <property type="project" value="InterPro"/>
</dbReference>
<evidence type="ECO:0000313" key="3">
    <source>
        <dbReference type="Proteomes" id="UP000565078"/>
    </source>
</evidence>
<evidence type="ECO:0000259" key="1">
    <source>
        <dbReference type="Pfam" id="PF01261"/>
    </source>
</evidence>
<reference evidence="3" key="1">
    <citation type="journal article" date="2020" name="bioRxiv">
        <title>A rank-normalized archaeal taxonomy based on genome phylogeny resolves widespread incomplete and uneven classifications.</title>
        <authorList>
            <person name="Rinke C."/>
            <person name="Chuvochina M."/>
            <person name="Mussig A.J."/>
            <person name="Chaumeil P.-A."/>
            <person name="Waite D.W."/>
            <person name="Whitman W.B."/>
            <person name="Parks D.H."/>
            <person name="Hugenholtz P."/>
        </authorList>
    </citation>
    <scope>NUCLEOTIDE SEQUENCE [LARGE SCALE GENOMIC DNA]</scope>
</reference>